<dbReference type="STRING" id="105351.A0A401KZB2"/>
<dbReference type="InterPro" id="IPR051089">
    <property type="entry name" value="prtT"/>
</dbReference>
<evidence type="ECO:0000313" key="11">
    <source>
        <dbReference type="Proteomes" id="UP000286921"/>
    </source>
</evidence>
<keyword evidence="11" id="KW-1185">Reference proteome</keyword>
<evidence type="ECO:0000256" key="4">
    <source>
        <dbReference type="ARBA" id="ARBA00023125"/>
    </source>
</evidence>
<dbReference type="PANTHER" id="PTHR31845">
    <property type="entry name" value="FINGER DOMAIN PROTEIN, PUTATIVE-RELATED"/>
    <property type="match status" value="1"/>
</dbReference>
<evidence type="ECO:0000259" key="9">
    <source>
        <dbReference type="SMART" id="SM00822"/>
    </source>
</evidence>
<proteinExistence type="predicted"/>
<evidence type="ECO:0000256" key="1">
    <source>
        <dbReference type="ARBA" id="ARBA00004123"/>
    </source>
</evidence>
<keyword evidence="3" id="KW-0805">Transcription regulation</keyword>
<accession>A0A401KZB2</accession>
<evidence type="ECO:0000256" key="8">
    <source>
        <dbReference type="SAM" id="MobiDB-lite"/>
    </source>
</evidence>
<organism evidence="10 11">
    <name type="scientific">Aspergillus awamori</name>
    <name type="common">Black koji mold</name>
    <dbReference type="NCBI Taxonomy" id="105351"/>
    <lineage>
        <taxon>Eukaryota</taxon>
        <taxon>Fungi</taxon>
        <taxon>Dikarya</taxon>
        <taxon>Ascomycota</taxon>
        <taxon>Pezizomycotina</taxon>
        <taxon>Eurotiomycetes</taxon>
        <taxon>Eurotiomycetidae</taxon>
        <taxon>Eurotiales</taxon>
        <taxon>Aspergillaceae</taxon>
        <taxon>Aspergillus</taxon>
    </lineage>
</organism>
<dbReference type="PANTHER" id="PTHR31845:SF10">
    <property type="entry name" value="ZN(II)2CYS6 TRANSCRIPTION FACTOR (EUROFUNG)"/>
    <property type="match status" value="1"/>
</dbReference>
<feature type="region of interest" description="Disordered" evidence="8">
    <location>
        <begin position="1266"/>
        <end position="1298"/>
    </location>
</feature>
<dbReference type="SUPFAM" id="SSF51735">
    <property type="entry name" value="NAD(P)-binding Rossmann-fold domains"/>
    <property type="match status" value="1"/>
</dbReference>
<evidence type="ECO:0000256" key="3">
    <source>
        <dbReference type="ARBA" id="ARBA00023015"/>
    </source>
</evidence>
<reference evidence="10 11" key="1">
    <citation type="submission" date="2016-09" db="EMBL/GenBank/DDBJ databases">
        <title>Aspergillus awamori IFM 58123T.</title>
        <authorList>
            <person name="Kusuya Y."/>
            <person name="Shimizu M."/>
            <person name="Takahashi H."/>
            <person name="Yaguchi T."/>
        </authorList>
    </citation>
    <scope>NUCLEOTIDE SEQUENCE [LARGE SCALE GENOMIC DNA]</scope>
    <source>
        <strain evidence="10 11">IFM 58123</strain>
    </source>
</reference>
<sequence>MDSVNDVRDSTDTVLFQTARVPRVELSPITETPSPSTISNTSLQPSPVPEPFDDFITRGLLNITEGEELLLKFRTDLMPLFPFVIIPEVSFVELRKQSPFLLLCIITACLEHKPSLQQKLEFEARTVVSTRIVMNMERDMDLLRGLLVHIAWYHYHWRIYHTQVYMLLQMAMAIVVDLGLDRYNNFKMQSISYNGKGTEELHKGQVLYLTPDGQRAFLGCYYLCSKASIFRRQLTMKHTDWVEYCADSLGQRAEYPTDQSLKALIKIQSLAQKSELEFEDPIRAMSKDELFQSMDVLENQIEHLLVQETQCNTWSLRLELNAIPAIVLGHALRRQRDVHHQYEKQQLLTIARSAFNIVTVFLASPASVTPNLPMFSYTSIWYGLLVLSKLSLLSDAATKGKAVEVYNRDIHNLGLAAMQKMEAMSRRNDVWDNCRAVIGSMLSWLESSRIQPQSIQVRGDTSNTQDAENPHMLPQPIPEDPPRATECAAVVEDWDATPELILAKNRLHMVRVQPQAEQNDRYNSFRRPIMRETTLGTNDLRLEYDGGAYVLREKHDAPEPHKDYRTGTCEKVLCLSTDNSSIVTVPQSMLVTVDNNDLIDAQFMSFVVADLVRQHILRLRPAAGVLLIHEPDPGLASLLSGRTAGEGQSIVFTTCKPSNAKRRNWIYVHERTPARTIDALIPRDVALIIDLSSTAASKYGLGTRIASLRPQAGQKLGFSNLVHSTASLMSTLVPENIGLLLERVSAFAQSQLNGVPDGAPLDTFTVGEAVTKQLPESSLALIQWDPNHARHIALGSRNPIVCPEWQKLCQARRAHIEYFTCDLIQYTLVQLILSVIKSKMPRIAGVANSALVLRDTPIVIIFFDDLQTVLKPKMDGTVNLDSAFTYHALDWFIAFSSIVGTTGKMGQAAYSAANCFMKALVNNRRRRGLAGSVIDISRVIGVGYVERETKSEGRLTKEQTERLMNRTGTIPMSEPDLHQLFAEAVVAGLPGTAPGSELITGLAPIGTAQAETAFWAANPKFGLLVRDQTTSSTVSTLDENGRSIAQVPVWIQLQDATSPQEVSTLIQDKALFQLDQNSLKKSLLSAEIAVDDLTTERDALLKRVDNLVEEKDNMATERDLFAVQLARVGSQAARAANEPRPYFEDRTLAMHQKLDTNADHYSTAILRKAYVTSRCEGDARRYLVPRLRPESHNPYNDAQDMLAHLKSIFSDPNKGRNTRRQLPFELQELTISRFNDNEVDFDQYIEECARSADLIHEILKRCNCTGQTPSSGRRQSLNVPTTANRTSPAIKTEEAPSATSETMIFTKIPAPLNLFYPDTLMSGMLLRVSYVERFAPNFQDTIEKFILEPEARLIEAINSLQAAKNSLQLIGPLSGIPGTLLSAQERYSDLVMGHRQLESSAEGQP</sequence>
<evidence type="ECO:0000256" key="7">
    <source>
        <dbReference type="SAM" id="Coils"/>
    </source>
</evidence>
<dbReference type="InterPro" id="IPR036291">
    <property type="entry name" value="NAD(P)-bd_dom_sf"/>
</dbReference>
<keyword evidence="6" id="KW-0539">Nucleus</keyword>
<dbReference type="Pfam" id="PF08659">
    <property type="entry name" value="KR"/>
    <property type="match status" value="1"/>
</dbReference>
<gene>
    <name evidence="10" type="ORF">AAWM_07479</name>
</gene>
<feature type="domain" description="Ketoreductase" evidence="9">
    <location>
        <begin position="777"/>
        <end position="942"/>
    </location>
</feature>
<keyword evidence="7" id="KW-0175">Coiled coil</keyword>
<dbReference type="SMART" id="SM00822">
    <property type="entry name" value="PKS_KR"/>
    <property type="match status" value="1"/>
</dbReference>
<evidence type="ECO:0000256" key="2">
    <source>
        <dbReference type="ARBA" id="ARBA00022833"/>
    </source>
</evidence>
<dbReference type="GO" id="GO:0005634">
    <property type="term" value="C:nucleus"/>
    <property type="evidence" value="ECO:0007669"/>
    <property type="project" value="UniProtKB-SubCell"/>
</dbReference>
<dbReference type="GO" id="GO:0000981">
    <property type="term" value="F:DNA-binding transcription factor activity, RNA polymerase II-specific"/>
    <property type="evidence" value="ECO:0007669"/>
    <property type="project" value="TreeGrafter"/>
</dbReference>
<name>A0A401KZB2_ASPAW</name>
<dbReference type="InterPro" id="IPR057326">
    <property type="entry name" value="KR_dom"/>
</dbReference>
<comment type="subcellular location">
    <subcellularLocation>
        <location evidence="1">Nucleus</location>
    </subcellularLocation>
</comment>
<dbReference type="Proteomes" id="UP000286921">
    <property type="component" value="Unassembled WGS sequence"/>
</dbReference>
<keyword evidence="2" id="KW-0862">Zinc</keyword>
<dbReference type="InterPro" id="IPR013968">
    <property type="entry name" value="PKS_KR"/>
</dbReference>
<comment type="caution">
    <text evidence="10">The sequence shown here is derived from an EMBL/GenBank/DDBJ whole genome shotgun (WGS) entry which is preliminary data.</text>
</comment>
<keyword evidence="4" id="KW-0238">DNA-binding</keyword>
<keyword evidence="5" id="KW-0804">Transcription</keyword>
<protein>
    <submittedName>
        <fullName evidence="10">Polyketide synthase-nonribosomal peptide synthetase</fullName>
    </submittedName>
</protein>
<feature type="compositionally biased region" description="Polar residues" evidence="8">
    <location>
        <begin position="1266"/>
        <end position="1289"/>
    </location>
</feature>
<evidence type="ECO:0000256" key="6">
    <source>
        <dbReference type="ARBA" id="ARBA00023242"/>
    </source>
</evidence>
<dbReference type="EMBL" id="BDHI01000021">
    <property type="protein sequence ID" value="GCB24594.1"/>
    <property type="molecule type" value="Genomic_DNA"/>
</dbReference>
<dbReference type="GO" id="GO:0000976">
    <property type="term" value="F:transcription cis-regulatory region binding"/>
    <property type="evidence" value="ECO:0007669"/>
    <property type="project" value="TreeGrafter"/>
</dbReference>
<evidence type="ECO:0000256" key="5">
    <source>
        <dbReference type="ARBA" id="ARBA00023163"/>
    </source>
</evidence>
<dbReference type="Gene3D" id="3.40.50.720">
    <property type="entry name" value="NAD(P)-binding Rossmann-like Domain"/>
    <property type="match status" value="1"/>
</dbReference>
<evidence type="ECO:0000313" key="10">
    <source>
        <dbReference type="EMBL" id="GCB24594.1"/>
    </source>
</evidence>
<feature type="coiled-coil region" evidence="7">
    <location>
        <begin position="1090"/>
        <end position="1117"/>
    </location>
</feature>